<gene>
    <name evidence="3" type="ORF">QYT958_LOCUS31190</name>
    <name evidence="2" type="ORF">TOA249_LOCUS25007</name>
    <name evidence="1" type="ORF">TSG867_LOCUS27112</name>
</gene>
<sequence length="122" mass="13998">MSLLNVCNIPAVDDSSFELELYFWYNCDENTNSQLSEAMSYHKFSPMANFNSIPLTRKYFEQVTNSIDGSLSKNDELVDDRTADDAATLSFSNDIDDSDDNKKDDHVSFKSNKVNSWIFHFN</sequence>
<evidence type="ECO:0000313" key="2">
    <source>
        <dbReference type="EMBL" id="CAF4827398.1"/>
    </source>
</evidence>
<dbReference type="EMBL" id="CAJOBR010015027">
    <property type="protein sequence ID" value="CAF4912509.1"/>
    <property type="molecule type" value="Genomic_DNA"/>
</dbReference>
<dbReference type="Proteomes" id="UP000663862">
    <property type="component" value="Unassembled WGS sequence"/>
</dbReference>
<dbReference type="Proteomes" id="UP000663838">
    <property type="component" value="Unassembled WGS sequence"/>
</dbReference>
<dbReference type="Proteomes" id="UP000663848">
    <property type="component" value="Unassembled WGS sequence"/>
</dbReference>
<reference evidence="2" key="1">
    <citation type="submission" date="2021-02" db="EMBL/GenBank/DDBJ databases">
        <authorList>
            <person name="Nowell W R."/>
        </authorList>
    </citation>
    <scope>NUCLEOTIDE SEQUENCE</scope>
</reference>
<evidence type="ECO:0000313" key="4">
    <source>
        <dbReference type="Proteomes" id="UP000663838"/>
    </source>
</evidence>
<organism evidence="2 4">
    <name type="scientific">Rotaria socialis</name>
    <dbReference type="NCBI Taxonomy" id="392032"/>
    <lineage>
        <taxon>Eukaryota</taxon>
        <taxon>Metazoa</taxon>
        <taxon>Spiralia</taxon>
        <taxon>Gnathifera</taxon>
        <taxon>Rotifera</taxon>
        <taxon>Eurotatoria</taxon>
        <taxon>Bdelloidea</taxon>
        <taxon>Philodinida</taxon>
        <taxon>Philodinidae</taxon>
        <taxon>Rotaria</taxon>
    </lineage>
</organism>
<protein>
    <submittedName>
        <fullName evidence="2">Uncharacterized protein</fullName>
    </submittedName>
</protein>
<evidence type="ECO:0000313" key="1">
    <source>
        <dbReference type="EMBL" id="CAF4589559.1"/>
    </source>
</evidence>
<evidence type="ECO:0000313" key="3">
    <source>
        <dbReference type="EMBL" id="CAF4912509.1"/>
    </source>
</evidence>
<proteinExistence type="predicted"/>
<dbReference type="EMBL" id="CAJOBS010002638">
    <property type="protein sequence ID" value="CAF4827398.1"/>
    <property type="molecule type" value="Genomic_DNA"/>
</dbReference>
<dbReference type="EMBL" id="CAJOBQ010003011">
    <property type="protein sequence ID" value="CAF4589559.1"/>
    <property type="molecule type" value="Genomic_DNA"/>
</dbReference>
<name>A0A821QUF4_9BILA</name>
<comment type="caution">
    <text evidence="2">The sequence shown here is derived from an EMBL/GenBank/DDBJ whole genome shotgun (WGS) entry which is preliminary data.</text>
</comment>
<accession>A0A821QUF4</accession>
<dbReference type="AlphaFoldDB" id="A0A821QUF4"/>